<dbReference type="Proteomes" id="UP000309848">
    <property type="component" value="Unassembled WGS sequence"/>
</dbReference>
<keyword evidence="1" id="KW-0732">Signal</keyword>
<evidence type="ECO:0000256" key="1">
    <source>
        <dbReference type="SAM" id="SignalP"/>
    </source>
</evidence>
<accession>A0A4V3QWX6</accession>
<organism evidence="2 3">
    <name type="scientific">Sphingomonas naasensis</name>
    <dbReference type="NCBI Taxonomy" id="1344951"/>
    <lineage>
        <taxon>Bacteria</taxon>
        <taxon>Pseudomonadati</taxon>
        <taxon>Pseudomonadota</taxon>
        <taxon>Alphaproteobacteria</taxon>
        <taxon>Sphingomonadales</taxon>
        <taxon>Sphingomonadaceae</taxon>
        <taxon>Sphingomonas</taxon>
    </lineage>
</organism>
<gene>
    <name evidence="2" type="ORF">E5A74_05335</name>
</gene>
<sequence length="187" mass="19730">MSRLLLAAALVAAPVAAHAQDKTKGTTFNGGPLDGIVMGPVVFVSDGKTHFGLKPSKADASPLPATLAAPVAALLKAYDTKDEAALTAMFTADAGAELCPKGMGGDCDPTTLSFAKQFSEHCDHNTPFLMKDGQVRIEWLYKGQLYYISFLDFAGDKVSHVRTLVAEVPPMMNTSNTIVPEAQTTNG</sequence>
<feature type="signal peptide" evidence="1">
    <location>
        <begin position="1"/>
        <end position="19"/>
    </location>
</feature>
<protein>
    <submittedName>
        <fullName evidence="2">Uncharacterized protein</fullName>
    </submittedName>
</protein>
<dbReference type="EMBL" id="SRXU01000002">
    <property type="protein sequence ID" value="TGX44232.1"/>
    <property type="molecule type" value="Genomic_DNA"/>
</dbReference>
<comment type="caution">
    <text evidence="2">The sequence shown here is derived from an EMBL/GenBank/DDBJ whole genome shotgun (WGS) entry which is preliminary data.</text>
</comment>
<proteinExistence type="predicted"/>
<dbReference type="AlphaFoldDB" id="A0A4V3QWX6"/>
<feature type="chain" id="PRO_5020269143" evidence="1">
    <location>
        <begin position="20"/>
        <end position="187"/>
    </location>
</feature>
<keyword evidence="3" id="KW-1185">Reference proteome</keyword>
<dbReference type="RefSeq" id="WP_135983247.1">
    <property type="nucleotide sequence ID" value="NZ_JAASQM010000002.1"/>
</dbReference>
<evidence type="ECO:0000313" key="3">
    <source>
        <dbReference type="Proteomes" id="UP000309848"/>
    </source>
</evidence>
<name>A0A4V3QWX6_9SPHN</name>
<reference evidence="2 3" key="1">
    <citation type="submission" date="2019-04" db="EMBL/GenBank/DDBJ databases">
        <title>Sphingomonas psychrotolerans sp. nov., isolated from soil in the Tianshan Mountains, Xinjiang, China.</title>
        <authorList>
            <person name="Luo Y."/>
            <person name="Sheng H."/>
        </authorList>
    </citation>
    <scope>NUCLEOTIDE SEQUENCE [LARGE SCALE GENOMIC DNA]</scope>
    <source>
        <strain evidence="2 3">KIS18-15</strain>
    </source>
</reference>
<evidence type="ECO:0000313" key="2">
    <source>
        <dbReference type="EMBL" id="TGX44232.1"/>
    </source>
</evidence>